<gene>
    <name evidence="16" type="ORF">EP867_04270</name>
</gene>
<evidence type="ECO:0000256" key="10">
    <source>
        <dbReference type="ARBA" id="ARBA00023235"/>
    </source>
</evidence>
<dbReference type="CDD" id="cd06558">
    <property type="entry name" value="crotonase-like"/>
    <property type="match status" value="1"/>
</dbReference>
<feature type="domain" description="3-hydroxyacyl-CoA dehydrogenase NAD binding" evidence="15">
    <location>
        <begin position="292"/>
        <end position="467"/>
    </location>
</feature>
<keyword evidence="10" id="KW-0413">Isomerase</keyword>
<dbReference type="InterPro" id="IPR001753">
    <property type="entry name" value="Enoyl-CoA_hydra/iso"/>
</dbReference>
<evidence type="ECO:0000313" key="17">
    <source>
        <dbReference type="Proteomes" id="UP000287168"/>
    </source>
</evidence>
<evidence type="ECO:0000256" key="11">
    <source>
        <dbReference type="ARBA" id="ARBA00023239"/>
    </source>
</evidence>
<evidence type="ECO:0000256" key="12">
    <source>
        <dbReference type="ARBA" id="ARBA00023268"/>
    </source>
</evidence>
<proteinExistence type="predicted"/>
<comment type="caution">
    <text evidence="16">The sequence shown here is derived from an EMBL/GenBank/DDBJ whole genome shotgun (WGS) entry which is preliminary data.</text>
</comment>
<evidence type="ECO:0000256" key="5">
    <source>
        <dbReference type="ARBA" id="ARBA00022963"/>
    </source>
</evidence>
<comment type="catalytic activity">
    <reaction evidence="13">
        <text>a (3S)-3-hydroxyacyl-CoA + NAD(+) = a 3-oxoacyl-CoA + NADH + H(+)</text>
        <dbReference type="Rhea" id="RHEA:22432"/>
        <dbReference type="ChEBI" id="CHEBI:15378"/>
        <dbReference type="ChEBI" id="CHEBI:57318"/>
        <dbReference type="ChEBI" id="CHEBI:57540"/>
        <dbReference type="ChEBI" id="CHEBI:57945"/>
        <dbReference type="ChEBI" id="CHEBI:90726"/>
        <dbReference type="EC" id="1.1.1.35"/>
    </reaction>
</comment>
<dbReference type="InterPro" id="IPR029045">
    <property type="entry name" value="ClpP/crotonase-like_dom_sf"/>
</dbReference>
<dbReference type="SUPFAM" id="SSF48179">
    <property type="entry name" value="6-phosphogluconate dehydrogenase C-terminal domain-like"/>
    <property type="match status" value="2"/>
</dbReference>
<dbReference type="Gene3D" id="1.10.1040.50">
    <property type="match status" value="1"/>
</dbReference>
<keyword evidence="4" id="KW-0276">Fatty acid metabolism</keyword>
<dbReference type="PANTHER" id="PTHR23309:SF49">
    <property type="entry name" value="PEROXISOMAL BIFUNCTIONAL ENZYME"/>
    <property type="match status" value="1"/>
</dbReference>
<feature type="domain" description="3-hydroxyacyl-CoA dehydrogenase C-terminal" evidence="14">
    <location>
        <begin position="472"/>
        <end position="563"/>
    </location>
</feature>
<dbReference type="Pfam" id="PF00725">
    <property type="entry name" value="3HCDH"/>
    <property type="match status" value="1"/>
</dbReference>
<dbReference type="SUPFAM" id="SSF52096">
    <property type="entry name" value="ClpP/crotonase"/>
    <property type="match status" value="1"/>
</dbReference>
<dbReference type="GO" id="GO:0016853">
    <property type="term" value="F:isomerase activity"/>
    <property type="evidence" value="ECO:0007669"/>
    <property type="project" value="UniProtKB-KW"/>
</dbReference>
<comment type="subunit">
    <text evidence="3">Monomer.</text>
</comment>
<dbReference type="GO" id="GO:0006635">
    <property type="term" value="P:fatty acid beta-oxidation"/>
    <property type="evidence" value="ECO:0007669"/>
    <property type="project" value="UniProtKB-UniPathway"/>
</dbReference>
<keyword evidence="9" id="KW-0576">Peroxisome</keyword>
<evidence type="ECO:0000256" key="3">
    <source>
        <dbReference type="ARBA" id="ARBA00011245"/>
    </source>
</evidence>
<keyword evidence="8" id="KW-0443">Lipid metabolism</keyword>
<dbReference type="Proteomes" id="UP000287168">
    <property type="component" value="Unassembled WGS sequence"/>
</dbReference>
<evidence type="ECO:0000259" key="14">
    <source>
        <dbReference type="Pfam" id="PF00725"/>
    </source>
</evidence>
<protein>
    <submittedName>
        <fullName evidence="16">3-hydroxyacyl-CoA dehydrogenase</fullName>
    </submittedName>
</protein>
<dbReference type="InterPro" id="IPR006176">
    <property type="entry name" value="3-OHacyl-CoA_DH_NAD-bd"/>
</dbReference>
<keyword evidence="6" id="KW-0560">Oxidoreductase</keyword>
<dbReference type="Gene3D" id="3.40.50.720">
    <property type="entry name" value="NAD(P)-binding Rossmann-like Domain"/>
    <property type="match status" value="1"/>
</dbReference>
<evidence type="ECO:0000256" key="8">
    <source>
        <dbReference type="ARBA" id="ARBA00023098"/>
    </source>
</evidence>
<dbReference type="InterPro" id="IPR006108">
    <property type="entry name" value="3HC_DH_C"/>
</dbReference>
<keyword evidence="7" id="KW-0520">NAD</keyword>
<keyword evidence="12" id="KW-0511">Multifunctional enzyme</keyword>
<name>A0A3S3UHJ7_9RHOB</name>
<evidence type="ECO:0000256" key="2">
    <source>
        <dbReference type="ARBA" id="ARBA00005005"/>
    </source>
</evidence>
<evidence type="ECO:0000256" key="9">
    <source>
        <dbReference type="ARBA" id="ARBA00023140"/>
    </source>
</evidence>
<dbReference type="Pfam" id="PF02737">
    <property type="entry name" value="3HCDH_N"/>
    <property type="match status" value="1"/>
</dbReference>
<reference evidence="16 17" key="1">
    <citation type="journal article" date="2015" name="Int. J. Syst. Evol. Microbiol.">
        <title>Gemmobacter intermedius sp. nov., isolated from a white stork (Ciconia ciconia).</title>
        <authorList>
            <person name="Kampfer P."/>
            <person name="Jerzak L."/>
            <person name="Wilharm G."/>
            <person name="Golke J."/>
            <person name="Busse H.J."/>
            <person name="Glaeser S.P."/>
        </authorList>
    </citation>
    <scope>NUCLEOTIDE SEQUENCE [LARGE SCALE GENOMIC DNA]</scope>
    <source>
        <strain evidence="16 17">119/4</strain>
    </source>
</reference>
<dbReference type="Pfam" id="PF00378">
    <property type="entry name" value="ECH_1"/>
    <property type="match status" value="1"/>
</dbReference>
<keyword evidence="5" id="KW-0442">Lipid degradation</keyword>
<comment type="subcellular location">
    <subcellularLocation>
        <location evidence="1">Peroxisome</location>
    </subcellularLocation>
</comment>
<dbReference type="EMBL" id="SBLC01000004">
    <property type="protein sequence ID" value="RWY43623.1"/>
    <property type="molecule type" value="Genomic_DNA"/>
</dbReference>
<dbReference type="Gene3D" id="3.90.226.10">
    <property type="entry name" value="2-enoyl-CoA Hydratase, Chain A, domain 1"/>
    <property type="match status" value="1"/>
</dbReference>
<evidence type="ECO:0000313" key="16">
    <source>
        <dbReference type="EMBL" id="RWY43623.1"/>
    </source>
</evidence>
<comment type="pathway">
    <text evidence="2">Lipid metabolism; fatty acid beta-oxidation.</text>
</comment>
<evidence type="ECO:0000256" key="6">
    <source>
        <dbReference type="ARBA" id="ARBA00023002"/>
    </source>
</evidence>
<evidence type="ECO:0000256" key="13">
    <source>
        <dbReference type="ARBA" id="ARBA00049556"/>
    </source>
</evidence>
<accession>A0A3S3UHJ7</accession>
<dbReference type="GO" id="GO:0003857">
    <property type="term" value="F:(3S)-3-hydroxyacyl-CoA dehydrogenase (NAD+) activity"/>
    <property type="evidence" value="ECO:0007669"/>
    <property type="project" value="UniProtKB-EC"/>
</dbReference>
<keyword evidence="11" id="KW-0456">Lyase</keyword>
<evidence type="ECO:0000259" key="15">
    <source>
        <dbReference type="Pfam" id="PF02737"/>
    </source>
</evidence>
<evidence type="ECO:0000256" key="1">
    <source>
        <dbReference type="ARBA" id="ARBA00004275"/>
    </source>
</evidence>
<evidence type="ECO:0000256" key="7">
    <source>
        <dbReference type="ARBA" id="ARBA00023027"/>
    </source>
</evidence>
<dbReference type="InterPro" id="IPR008927">
    <property type="entry name" value="6-PGluconate_DH-like_C_sf"/>
</dbReference>
<dbReference type="PANTHER" id="PTHR23309">
    <property type="entry name" value="3-HYDROXYACYL-COA DEHYROGENASE"/>
    <property type="match status" value="1"/>
</dbReference>
<dbReference type="FunFam" id="3.40.50.720:FF:000009">
    <property type="entry name" value="Fatty oxidation complex, alpha subunit"/>
    <property type="match status" value="1"/>
</dbReference>
<dbReference type="UniPathway" id="UPA00659"/>
<dbReference type="GO" id="GO:0070403">
    <property type="term" value="F:NAD+ binding"/>
    <property type="evidence" value="ECO:0007669"/>
    <property type="project" value="InterPro"/>
</dbReference>
<dbReference type="InterPro" id="IPR036291">
    <property type="entry name" value="NAD(P)-bd_dom_sf"/>
</dbReference>
<evidence type="ECO:0000256" key="4">
    <source>
        <dbReference type="ARBA" id="ARBA00022832"/>
    </source>
</evidence>
<dbReference type="SUPFAM" id="SSF51735">
    <property type="entry name" value="NAD(P)-binding Rossmann-fold domains"/>
    <property type="match status" value="1"/>
</dbReference>
<organism evidence="16 17">
    <name type="scientific">Falsigemmobacter intermedius</name>
    <dbReference type="NCBI Taxonomy" id="1553448"/>
    <lineage>
        <taxon>Bacteria</taxon>
        <taxon>Pseudomonadati</taxon>
        <taxon>Pseudomonadota</taxon>
        <taxon>Alphaproteobacteria</taxon>
        <taxon>Rhodobacterales</taxon>
        <taxon>Paracoccaceae</taxon>
        <taxon>Falsigemmobacter</taxon>
    </lineage>
</organism>
<dbReference type="RefSeq" id="WP_128486958.1">
    <property type="nucleotide sequence ID" value="NZ_JBHLXB010000008.1"/>
</dbReference>
<dbReference type="GO" id="GO:0004300">
    <property type="term" value="F:enoyl-CoA hydratase activity"/>
    <property type="evidence" value="ECO:0007669"/>
    <property type="project" value="UniProtKB-ARBA"/>
</dbReference>
<keyword evidence="17" id="KW-1185">Reference proteome</keyword>
<dbReference type="OrthoDB" id="9771883at2"/>
<sequence>MTVSVIKNGAIARVIIDNPPVNAISAAVRQGLLDAVRTVEADDAVKAVVLSCAGRTFVAGADVTEFDKPPVEPHLPDVLNAVEACSKPFAAQIHGTALGGGLEIALACRWRLAAPGSQMGLPEVNLGIIPGAGGTVRTPRLVGVEAAADLITSGKPVKAEKALALGLIDAILPAENADQAAEDFVTAALGAALPEITSARPIGQKDEAFWTETAARVKRAAKGNTGPVEALASLKNATEVSFAEAMAFERETFLRLRKTDQAAALRHIFFAERAAPRPSELKGVTPRPFTRIGVIGGGTMGAGIAVAMRNAGLPVQMIERDAEAAARGQANVEKILKGDLAKGRITEAKYAELIGGFNAAADYAAVADCDLVIEAVFEDLDVKRAVFAELTRVCAPDAILATNTSYLNPDEIVADLPGPERFIGLHFFSPANIMKLLEIVPTSGSAPDVIATGFALAAKAGKMPVRAGICDGFIGNRILKLTRTTAERLVVAGAEPSQVDNALQKFGFALGPFRTQDLSGLDIGAFQRKAARGRGESPWAPVADRVFEAGRLGRKTNGGWYDYDTAGKEVAGTPAAVAEAIAAARADAGVTTPATFSDAEIVEAIMFPMINESAKIVAEGIAFRDSDVDLVKVSGYGFPRFRGGPVQYGRAIGFAKVAEGLEALAAKGLADGPSEALKAWAAKA</sequence>
<dbReference type="AlphaFoldDB" id="A0A3S3UHJ7"/>